<reference evidence="2" key="2">
    <citation type="submission" date="2025-09" db="UniProtKB">
        <authorList>
            <consortium name="Ensembl"/>
        </authorList>
    </citation>
    <scope>IDENTIFICATION</scope>
</reference>
<feature type="region of interest" description="Disordered" evidence="1">
    <location>
        <begin position="1"/>
        <end position="22"/>
    </location>
</feature>
<proteinExistence type="predicted"/>
<sequence length="75" mass="8604">MGSVSSLISGHSFHSKHCRASQYKLRKSSHLKKLNRYSDGLLRFGFSQESGHRTTMSRPLVSSTSGRLGRRRRRR</sequence>
<organism evidence="2 3">
    <name type="scientific">Sphenodon punctatus</name>
    <name type="common">Tuatara</name>
    <name type="synonym">Hatteria punctata</name>
    <dbReference type="NCBI Taxonomy" id="8508"/>
    <lineage>
        <taxon>Eukaryota</taxon>
        <taxon>Metazoa</taxon>
        <taxon>Chordata</taxon>
        <taxon>Craniata</taxon>
        <taxon>Vertebrata</taxon>
        <taxon>Euteleostomi</taxon>
        <taxon>Lepidosauria</taxon>
        <taxon>Sphenodontia</taxon>
        <taxon>Sphenodontidae</taxon>
        <taxon>Sphenodon</taxon>
    </lineage>
</organism>
<dbReference type="Proteomes" id="UP000694392">
    <property type="component" value="Unplaced"/>
</dbReference>
<protein>
    <submittedName>
        <fullName evidence="2">Uncharacterized protein</fullName>
    </submittedName>
</protein>
<feature type="region of interest" description="Disordered" evidence="1">
    <location>
        <begin position="48"/>
        <end position="75"/>
    </location>
</feature>
<dbReference type="Ensembl" id="ENSSPUT00000012356.1">
    <property type="protein sequence ID" value="ENSSPUP00000011580.1"/>
    <property type="gene ID" value="ENSSPUG00000008897.1"/>
</dbReference>
<reference evidence="2" key="1">
    <citation type="submission" date="2025-08" db="UniProtKB">
        <authorList>
            <consortium name="Ensembl"/>
        </authorList>
    </citation>
    <scope>IDENTIFICATION</scope>
</reference>
<feature type="compositionally biased region" description="Basic residues" evidence="1">
    <location>
        <begin position="13"/>
        <end position="22"/>
    </location>
</feature>
<dbReference type="AlphaFoldDB" id="A0A8D0GT05"/>
<evidence type="ECO:0000313" key="2">
    <source>
        <dbReference type="Ensembl" id="ENSSPUP00000011580.1"/>
    </source>
</evidence>
<evidence type="ECO:0000313" key="3">
    <source>
        <dbReference type="Proteomes" id="UP000694392"/>
    </source>
</evidence>
<keyword evidence="3" id="KW-1185">Reference proteome</keyword>
<evidence type="ECO:0000256" key="1">
    <source>
        <dbReference type="SAM" id="MobiDB-lite"/>
    </source>
</evidence>
<name>A0A8D0GT05_SPHPU</name>
<feature type="compositionally biased region" description="Polar residues" evidence="1">
    <location>
        <begin position="48"/>
        <end position="65"/>
    </location>
</feature>
<accession>A0A8D0GT05</accession>